<dbReference type="Gene3D" id="1.25.40.10">
    <property type="entry name" value="Tetratricopeptide repeat domain"/>
    <property type="match status" value="2"/>
</dbReference>
<reference evidence="2 3" key="1">
    <citation type="submission" date="2018-05" db="EMBL/GenBank/DDBJ databases">
        <title>Genome sequencing and assembly of the regulated plant pathogen Lachnellula willkommii and related sister species for the development of diagnostic species identification markers.</title>
        <authorList>
            <person name="Giroux E."/>
            <person name="Bilodeau G."/>
        </authorList>
    </citation>
    <scope>NUCLEOTIDE SEQUENCE [LARGE SCALE GENOMIC DNA]</scope>
    <source>
        <strain evidence="2 3">CBS 160.35</strain>
    </source>
</reference>
<dbReference type="PANTHER" id="PTHR46128">
    <property type="entry name" value="MITOCHONDRIAL GROUP I INTRON SPLICING FACTOR CCM1"/>
    <property type="match status" value="1"/>
</dbReference>
<gene>
    <name evidence="2" type="ORF">LOCC1_G000584</name>
</gene>
<dbReference type="PANTHER" id="PTHR46128:SF329">
    <property type="entry name" value="MITOCHONDRIAL GROUP I INTRON SPLICING FACTOR DMR1"/>
    <property type="match status" value="1"/>
</dbReference>
<dbReference type="OrthoDB" id="185373at2759"/>
<dbReference type="NCBIfam" id="TIGR00756">
    <property type="entry name" value="PPR"/>
    <property type="match status" value="1"/>
</dbReference>
<organism evidence="2 3">
    <name type="scientific">Lachnellula occidentalis</name>
    <dbReference type="NCBI Taxonomy" id="215460"/>
    <lineage>
        <taxon>Eukaryota</taxon>
        <taxon>Fungi</taxon>
        <taxon>Dikarya</taxon>
        <taxon>Ascomycota</taxon>
        <taxon>Pezizomycotina</taxon>
        <taxon>Leotiomycetes</taxon>
        <taxon>Helotiales</taxon>
        <taxon>Lachnaceae</taxon>
        <taxon>Lachnellula</taxon>
    </lineage>
</organism>
<dbReference type="Proteomes" id="UP000443090">
    <property type="component" value="Unassembled WGS sequence"/>
</dbReference>
<dbReference type="AlphaFoldDB" id="A0A8H8SBG2"/>
<sequence>MLERTAGCLESGSLRCLLPASRKSLKSRRTLHSGFWKHAAGDLELSSPLWAALVRSADSVAQEAEATEQRSSTGNGGMFLDFLYPVGTINLFRHYSGWGVDRQDPRWASNRLAKLGQRLYTSSATASSLPDHDAYLTGEEGETETVSEDHEADILRGKMGLTRPTDYEEAWRQYLLLGEADRIRVRKQLIVYYSTSNRVLDAERTIDLFEGIEVEERDAPTYQKTIRSYLRLRNLHDATLLYRTSLETLKVPAGADELLVHLVSLSAWSTACEIWSDVQQLSQEQPKSNYNIYTLVEKLPNFGELVCNLADHVNKQTPRIGAGQEFFRKVYFNKILKKFEVEDPLFRFATTMVKMALLREDSFKSARFSELLDHLINWRCMTSEMFRRIFKMLVSLDEKKLLIQCYGKLRSGRAITFHHDILHWMLKTFFQIHNNQGVQWVLDDFFRCHEKPSPLAYKVCLRQFAAQGDATTVHTLFDQYISYYVSKDNPLRDPNYLSSILQVHAKRGEINEVIKAFNAISDTYGLKPTILSWNILISAHCKVHNIDQAFTCFETLLESPDIDPDDYSIGTLMGICVTRGDLESAVQLYRLAEDLQIEKSAAMVDCLVHAYVQDDRFQEAEKICVDAAGMNLKGSRTRMWNYLIVGYALHRDLPNAHRIVQLMSSFAIEPDEFTYTALMHVLCVLRQPNECVRIIEEVLPGAGYKVNAFQYAVIMGGYVATKEYWRVFQLNRNLIRHNVRRTANTNSMLLRAQVARDARIERNGTEPQQYKRALEMFLDIAQSMDPRDRSDPAKKLTKRSPLDIAYPTSMYSYIMYVLALNNDTESVKELFQSYKNALPKNRRETLPISILSSLLLVKWRERDMNGVEETWKLVLAIAKEQGSPLRPRGSYWKNDPTNDVSTRPKILYTRQLELSKCLSWYLESLAHQGLVDKMIISVRDFISDGFVLDMRNWNDYCRLLAGKGRPKLAFAVCEKEIMPNWTGWALNRRGTPTPNRLPIEIRHLRKNPRHIRPISNTLIILARSYMDIEAAAAESKAYQWLLDDIQRLHPRTMNAIKTMRRYDDYQERQILERF</sequence>
<dbReference type="SUPFAM" id="SSF48452">
    <property type="entry name" value="TPR-like"/>
    <property type="match status" value="1"/>
</dbReference>
<accession>A0A8H8SBG2</accession>
<evidence type="ECO:0000256" key="1">
    <source>
        <dbReference type="ARBA" id="ARBA00007626"/>
    </source>
</evidence>
<keyword evidence="3" id="KW-1185">Reference proteome</keyword>
<dbReference type="Pfam" id="PF01535">
    <property type="entry name" value="PPR"/>
    <property type="match status" value="2"/>
</dbReference>
<name>A0A8H8SBG2_9HELO</name>
<comment type="caution">
    <text evidence="2">The sequence shown here is derived from an EMBL/GenBank/DDBJ whole genome shotgun (WGS) entry which is preliminary data.</text>
</comment>
<comment type="similarity">
    <text evidence="1">Belongs to the PPR family. P subfamily.</text>
</comment>
<evidence type="ECO:0000313" key="2">
    <source>
        <dbReference type="EMBL" id="TVY49444.1"/>
    </source>
</evidence>
<protein>
    <submittedName>
        <fullName evidence="2">Putative pentatricopeptide repeat-containing protein</fullName>
    </submittedName>
</protein>
<evidence type="ECO:0000313" key="3">
    <source>
        <dbReference type="Proteomes" id="UP000443090"/>
    </source>
</evidence>
<dbReference type="InterPro" id="IPR011990">
    <property type="entry name" value="TPR-like_helical_dom_sf"/>
</dbReference>
<dbReference type="InterPro" id="IPR050872">
    <property type="entry name" value="PPR_P_subfamily"/>
</dbReference>
<dbReference type="EMBL" id="QGMI01000011">
    <property type="protein sequence ID" value="TVY49444.1"/>
    <property type="molecule type" value="Genomic_DNA"/>
</dbReference>
<dbReference type="InterPro" id="IPR002885">
    <property type="entry name" value="PPR_rpt"/>
</dbReference>
<proteinExistence type="inferred from homology"/>